<proteinExistence type="predicted"/>
<dbReference type="EMBL" id="OA568732">
    <property type="protein sequence ID" value="CAD7201839.1"/>
    <property type="molecule type" value="Genomic_DNA"/>
</dbReference>
<reference evidence="1" key="1">
    <citation type="submission" date="2020-11" db="EMBL/GenBank/DDBJ databases">
        <authorList>
            <person name="Tran Van P."/>
        </authorList>
    </citation>
    <scope>NUCLEOTIDE SEQUENCE</scope>
</reference>
<accession>A0A7R8ZCY3</accession>
<gene>
    <name evidence="1" type="ORF">TDIB3V08_LOCUS8030</name>
</gene>
<evidence type="ECO:0000313" key="1">
    <source>
        <dbReference type="EMBL" id="CAD7201839.1"/>
    </source>
</evidence>
<sequence>MHESLRDEHSKRCVDFDAQKIQMPKEEDKILKFRHMLKIPYSEIDIPIKSEEHFKEEFHDYQEPECSPGPITFPPIKEELPVKTPRKVDIIKSTRTMRDLSNYKQRFSIRLNYK</sequence>
<protein>
    <submittedName>
        <fullName evidence="1">Uncharacterized protein</fullName>
    </submittedName>
</protein>
<organism evidence="1">
    <name type="scientific">Timema douglasi</name>
    <name type="common">Walking stick</name>
    <dbReference type="NCBI Taxonomy" id="61478"/>
    <lineage>
        <taxon>Eukaryota</taxon>
        <taxon>Metazoa</taxon>
        <taxon>Ecdysozoa</taxon>
        <taxon>Arthropoda</taxon>
        <taxon>Hexapoda</taxon>
        <taxon>Insecta</taxon>
        <taxon>Pterygota</taxon>
        <taxon>Neoptera</taxon>
        <taxon>Polyneoptera</taxon>
        <taxon>Phasmatodea</taxon>
        <taxon>Timematodea</taxon>
        <taxon>Timematoidea</taxon>
        <taxon>Timematidae</taxon>
        <taxon>Timema</taxon>
    </lineage>
</organism>
<dbReference type="AlphaFoldDB" id="A0A7R8ZCY3"/>
<name>A0A7R8ZCY3_TIMDO</name>